<comment type="similarity">
    <text evidence="1">Belongs to the short-chain dehydrogenases/reductases (SDR) family.</text>
</comment>
<comment type="caution">
    <text evidence="3">The sequence shown here is derived from an EMBL/GenBank/DDBJ whole genome shotgun (WGS) entry which is preliminary data.</text>
</comment>
<dbReference type="InterPro" id="IPR002347">
    <property type="entry name" value="SDR_fam"/>
</dbReference>
<dbReference type="PRINTS" id="PR00081">
    <property type="entry name" value="GDHRDH"/>
</dbReference>
<accession>A0A5B2VE07</accession>
<dbReference type="SUPFAM" id="SSF51735">
    <property type="entry name" value="NAD(P)-binding Rossmann-fold domains"/>
    <property type="match status" value="1"/>
</dbReference>
<dbReference type="EMBL" id="VUOA01000025">
    <property type="protein sequence ID" value="KAA2236599.1"/>
    <property type="molecule type" value="Genomic_DNA"/>
</dbReference>
<dbReference type="Pfam" id="PF13561">
    <property type="entry name" value="adh_short_C2"/>
    <property type="match status" value="1"/>
</dbReference>
<dbReference type="PANTHER" id="PTHR43477">
    <property type="entry name" value="DIHYDROANTICAPSIN 7-DEHYDROGENASE"/>
    <property type="match status" value="1"/>
</dbReference>
<evidence type="ECO:0000313" key="3">
    <source>
        <dbReference type="EMBL" id="KAA2236599.1"/>
    </source>
</evidence>
<dbReference type="PANTHER" id="PTHR43477:SF1">
    <property type="entry name" value="DIHYDROANTICAPSIN 7-DEHYDROGENASE"/>
    <property type="match status" value="1"/>
</dbReference>
<evidence type="ECO:0000256" key="2">
    <source>
        <dbReference type="ARBA" id="ARBA00023002"/>
    </source>
</evidence>
<organism evidence="3 4">
    <name type="scientific">Salinarimonas soli</name>
    <dbReference type="NCBI Taxonomy" id="1638099"/>
    <lineage>
        <taxon>Bacteria</taxon>
        <taxon>Pseudomonadati</taxon>
        <taxon>Pseudomonadota</taxon>
        <taxon>Alphaproteobacteria</taxon>
        <taxon>Hyphomicrobiales</taxon>
        <taxon>Salinarimonadaceae</taxon>
        <taxon>Salinarimonas</taxon>
    </lineage>
</organism>
<name>A0A5B2VE07_9HYPH</name>
<reference evidence="3 4" key="2">
    <citation type="submission" date="2019-09" db="EMBL/GenBank/DDBJ databases">
        <authorList>
            <person name="Jin C."/>
        </authorList>
    </citation>
    <scope>NUCLEOTIDE SEQUENCE [LARGE SCALE GENOMIC DNA]</scope>
    <source>
        <strain evidence="3 4">BN140002</strain>
    </source>
</reference>
<dbReference type="OrthoDB" id="9806974at2"/>
<reference evidence="3 4" key="1">
    <citation type="submission" date="2019-09" db="EMBL/GenBank/DDBJ databases">
        <title>Salinarimonas rosea gen. nov., sp. nov., a new member of the a-2 subgroup of the Proteobacteria.</title>
        <authorList>
            <person name="Liu J."/>
        </authorList>
    </citation>
    <scope>NUCLEOTIDE SEQUENCE [LARGE SCALE GENOMIC DNA]</scope>
    <source>
        <strain evidence="3 4">BN140002</strain>
    </source>
</reference>
<evidence type="ECO:0000256" key="1">
    <source>
        <dbReference type="ARBA" id="ARBA00006484"/>
    </source>
</evidence>
<evidence type="ECO:0000313" key="4">
    <source>
        <dbReference type="Proteomes" id="UP000323142"/>
    </source>
</evidence>
<dbReference type="GO" id="GO:0016491">
    <property type="term" value="F:oxidoreductase activity"/>
    <property type="evidence" value="ECO:0007669"/>
    <property type="project" value="UniProtKB-KW"/>
</dbReference>
<dbReference type="AlphaFoldDB" id="A0A5B2VE07"/>
<gene>
    <name evidence="3" type="ORF">F0L46_14095</name>
</gene>
<proteinExistence type="inferred from homology"/>
<protein>
    <submittedName>
        <fullName evidence="3">SDR family oxidoreductase</fullName>
    </submittedName>
</protein>
<keyword evidence="4" id="KW-1185">Reference proteome</keyword>
<keyword evidence="2" id="KW-0560">Oxidoreductase</keyword>
<dbReference type="Proteomes" id="UP000323142">
    <property type="component" value="Unassembled WGS sequence"/>
</dbReference>
<dbReference type="RefSeq" id="WP_149818577.1">
    <property type="nucleotide sequence ID" value="NZ_VUOA01000025.1"/>
</dbReference>
<dbReference type="InterPro" id="IPR036291">
    <property type="entry name" value="NAD(P)-bd_dom_sf"/>
</dbReference>
<dbReference type="InterPro" id="IPR051122">
    <property type="entry name" value="SDR_DHRS6-like"/>
</dbReference>
<sequence length="240" mass="24524">MTEPFPSLDRARVLVIGGSSGIGLAVAEAARAAGASVAIASRSPQKLERARARLGAGVTSHVLDTGDEAAVSALLAGEPWDHVVVSAAQTPSGPVRTLPLADAYAAMESKFWGAYRVARAARIRDGGSLTLVSGYLSERPSAAAVLQGAINAGLEALARGLALELAPVRVNAVSPGLIATPLWDRLPEDRREAMFAGAAERLPARRVGTAQDVANAVLYLLATPFATGSTVRVDGGGAIA</sequence>
<dbReference type="Gene3D" id="3.40.50.720">
    <property type="entry name" value="NAD(P)-binding Rossmann-like Domain"/>
    <property type="match status" value="1"/>
</dbReference>
<dbReference type="NCBIfam" id="NF005449">
    <property type="entry name" value="PRK07041.1"/>
    <property type="match status" value="1"/>
</dbReference>